<dbReference type="InterPro" id="IPR011559">
    <property type="entry name" value="Initiation_fac_2B_a/b/d"/>
</dbReference>
<dbReference type="FunFam" id="1.20.120.420:FF:000003">
    <property type="entry name" value="Methylthioribose-1-phosphate isomerase"/>
    <property type="match status" value="1"/>
</dbReference>
<accession>A0A642UUV3</accession>
<comment type="subcellular location">
    <subcellularLocation>
        <location evidence="4">Cytoplasm</location>
    </subcellularLocation>
    <subcellularLocation>
        <location evidence="4">Nucleus</location>
    </subcellularLocation>
</comment>
<proteinExistence type="inferred from homology"/>
<dbReference type="OrthoDB" id="2461at2759"/>
<dbReference type="AlphaFoldDB" id="A0A642UUV3"/>
<dbReference type="HAMAP" id="MF_01678">
    <property type="entry name" value="Salvage_MtnA"/>
    <property type="match status" value="1"/>
</dbReference>
<sequence length="388" mass="42740">MSLQAIRFDKQNTTLQILDQLLLPYTTQYIDVTNISDAYNVIKNMQVRGAPAIAIVATFAVLVDTHNKVKVQGKQITQKDFVDSLDYLISSRPTAVNLANALNDLRQIVADYDEITDKAYSKIDKYANNLYEDDLANNYKIGANGLKYITQSLEEEGFKGAFSILTICNTGSLATSGHGTALGIIRSTHEALKEESSDKPFHLSQVFPCETRPYNQGAKLTSYELKHDKIPFTLVCDNMVSSLIREQLTKAPVKFIIIGADRIVKNGDTANKIGSFQLSTIASFFNQTQNTNIKFIVAAPRTTIDFSTEQGSDIVIEQRPSDELTTIKGPALDASGNAGEKIQVGIAPQGISVWNPAFDVTPHELIDAIVTEDEKVYTKTNGKFDLSK</sequence>
<dbReference type="Gene3D" id="3.40.50.10470">
    <property type="entry name" value="Translation initiation factor eif-2b, domain 2"/>
    <property type="match status" value="1"/>
</dbReference>
<dbReference type="InterPro" id="IPR027363">
    <property type="entry name" value="M1Pi_N"/>
</dbReference>
<evidence type="ECO:0000256" key="3">
    <source>
        <dbReference type="ARBA" id="ARBA00023235"/>
    </source>
</evidence>
<feature type="active site" description="Proton donor" evidence="4">
    <location>
        <position position="261"/>
    </location>
</feature>
<evidence type="ECO:0000256" key="2">
    <source>
        <dbReference type="ARBA" id="ARBA00023167"/>
    </source>
</evidence>
<comment type="catalytic activity">
    <reaction evidence="4">
        <text>5-(methylsulfanyl)-alpha-D-ribose 1-phosphate = 5-(methylsulfanyl)-D-ribulose 1-phosphate</text>
        <dbReference type="Rhea" id="RHEA:19989"/>
        <dbReference type="ChEBI" id="CHEBI:58533"/>
        <dbReference type="ChEBI" id="CHEBI:58548"/>
        <dbReference type="EC" id="5.3.1.23"/>
    </reaction>
</comment>
<dbReference type="InterPro" id="IPR005251">
    <property type="entry name" value="IF-M1Pi"/>
</dbReference>
<name>A0A642UUV3_DIURU</name>
<dbReference type="FunFam" id="3.40.50.10470:FF:000006">
    <property type="entry name" value="Methylthioribose-1-phosphate isomerase"/>
    <property type="match status" value="1"/>
</dbReference>
<comment type="pathway">
    <text evidence="4">Amino-acid biosynthesis; L-methionine biosynthesis via salvage pathway; L-methionine from S-methyl-5-thio-alpha-D-ribose 1-phosphate: step 1/6.</text>
</comment>
<dbReference type="InterPro" id="IPR042529">
    <property type="entry name" value="IF_2B-like_C"/>
</dbReference>
<keyword evidence="3 4" id="KW-0413">Isomerase</keyword>
<dbReference type="PANTHER" id="PTHR43475:SF1">
    <property type="entry name" value="METHYLTHIORIBOSE-1-PHOSPHATE ISOMERASE"/>
    <property type="match status" value="1"/>
</dbReference>
<organism evidence="5 6">
    <name type="scientific">Diutina rugosa</name>
    <name type="common">Yeast</name>
    <name type="synonym">Candida rugosa</name>
    <dbReference type="NCBI Taxonomy" id="5481"/>
    <lineage>
        <taxon>Eukaryota</taxon>
        <taxon>Fungi</taxon>
        <taxon>Dikarya</taxon>
        <taxon>Ascomycota</taxon>
        <taxon>Saccharomycotina</taxon>
        <taxon>Pichiomycetes</taxon>
        <taxon>Debaryomycetaceae</taxon>
        <taxon>Diutina</taxon>
    </lineage>
</organism>
<keyword evidence="4" id="KW-0963">Cytoplasm</keyword>
<dbReference type="Proteomes" id="UP000449547">
    <property type="component" value="Unassembled WGS sequence"/>
</dbReference>
<dbReference type="OMA" id="CETRPLN"/>
<comment type="caution">
    <text evidence="5">The sequence shown here is derived from an EMBL/GenBank/DDBJ whole genome shotgun (WGS) entry which is preliminary data.</text>
</comment>
<dbReference type="EC" id="5.3.1.23" evidence="4"/>
<dbReference type="EMBL" id="SWFT01000038">
    <property type="protein sequence ID" value="KAA8906076.1"/>
    <property type="molecule type" value="Genomic_DNA"/>
</dbReference>
<comment type="similarity">
    <text evidence="4">Belongs to the eIF-2B alpha/beta/delta subunits family. MtnA subfamily.</text>
</comment>
<evidence type="ECO:0000313" key="5">
    <source>
        <dbReference type="EMBL" id="KAA8906076.1"/>
    </source>
</evidence>
<gene>
    <name evidence="4" type="primary">MRI1</name>
    <name evidence="5" type="ORF">DIURU_001258</name>
</gene>
<dbReference type="NCBIfam" id="TIGR00512">
    <property type="entry name" value="salvage_mtnA"/>
    <property type="match status" value="1"/>
</dbReference>
<comment type="function">
    <text evidence="4">Catalyzes the interconversion of methylthioribose-1-phosphate (MTR-1-P) into methylthioribulose-1-phosphate (MTRu-1-P).</text>
</comment>
<reference evidence="5 6" key="1">
    <citation type="submission" date="2019-07" db="EMBL/GenBank/DDBJ databases">
        <title>Genome assembly of two rare yeast pathogens: Diutina rugosa and Trichomonascus ciferrii.</title>
        <authorList>
            <person name="Mixao V."/>
            <person name="Saus E."/>
            <person name="Hansen A."/>
            <person name="Lass-Flor C."/>
            <person name="Gabaldon T."/>
        </authorList>
    </citation>
    <scope>NUCLEOTIDE SEQUENCE [LARGE SCALE GENOMIC DNA]</scope>
    <source>
        <strain evidence="5 6">CBS 613</strain>
    </source>
</reference>
<keyword evidence="6" id="KW-1185">Reference proteome</keyword>
<dbReference type="InterPro" id="IPR037171">
    <property type="entry name" value="NagB/RpiA_transferase-like"/>
</dbReference>
<dbReference type="GO" id="GO:0005634">
    <property type="term" value="C:nucleus"/>
    <property type="evidence" value="ECO:0007669"/>
    <property type="project" value="UniProtKB-SubCell"/>
</dbReference>
<dbReference type="PANTHER" id="PTHR43475">
    <property type="entry name" value="METHYLTHIORIBOSE-1-PHOSPHATE ISOMERASE"/>
    <property type="match status" value="1"/>
</dbReference>
<keyword evidence="4" id="KW-0539">Nucleus</keyword>
<dbReference type="Pfam" id="PF01008">
    <property type="entry name" value="IF-2B"/>
    <property type="match status" value="1"/>
</dbReference>
<evidence type="ECO:0000256" key="4">
    <source>
        <dbReference type="HAMAP-Rule" id="MF_03119"/>
    </source>
</evidence>
<dbReference type="VEuPathDB" id="FungiDB:DIURU_001258"/>
<dbReference type="GO" id="GO:0005737">
    <property type="term" value="C:cytoplasm"/>
    <property type="evidence" value="ECO:0007669"/>
    <property type="project" value="UniProtKB-SubCell"/>
</dbReference>
<keyword evidence="1 4" id="KW-0028">Amino-acid biosynthesis</keyword>
<dbReference type="InterPro" id="IPR000649">
    <property type="entry name" value="IF-2B-related"/>
</dbReference>
<dbReference type="Gene3D" id="1.20.120.420">
    <property type="entry name" value="translation initiation factor eif-2b, domain 1"/>
    <property type="match status" value="1"/>
</dbReference>
<dbReference type="SUPFAM" id="SSF100950">
    <property type="entry name" value="NagB/RpiA/CoA transferase-like"/>
    <property type="match status" value="1"/>
</dbReference>
<dbReference type="NCBIfam" id="TIGR00524">
    <property type="entry name" value="eIF-2B_rel"/>
    <property type="match status" value="1"/>
</dbReference>
<dbReference type="GO" id="GO:0046523">
    <property type="term" value="F:S-methyl-5-thioribose-1-phosphate isomerase activity"/>
    <property type="evidence" value="ECO:0007669"/>
    <property type="project" value="UniProtKB-UniRule"/>
</dbReference>
<keyword evidence="2 4" id="KW-0486">Methionine biosynthesis</keyword>
<feature type="site" description="Transition state stabilizer" evidence="4">
    <location>
        <position position="168"/>
    </location>
</feature>
<protein>
    <recommendedName>
        <fullName evidence="4">Methylthioribose-1-phosphate isomerase</fullName>
        <shortName evidence="4">M1Pi</shortName>
        <shortName evidence="4">MTR-1-P isomerase</shortName>
        <ecNumber evidence="4">5.3.1.23</ecNumber>
    </recommendedName>
    <alternativeName>
        <fullName evidence="4">S-methyl-5-thioribose-1-phosphate isomerase</fullName>
    </alternativeName>
    <alternativeName>
        <fullName evidence="4">Translation initiation factor eIF-2B subunit alpha/beta/delta-like protein</fullName>
    </alternativeName>
</protein>
<evidence type="ECO:0000256" key="1">
    <source>
        <dbReference type="ARBA" id="ARBA00022605"/>
    </source>
</evidence>
<dbReference type="UniPathway" id="UPA00904">
    <property type="reaction ID" value="UER00874"/>
</dbReference>
<dbReference type="GO" id="GO:0019509">
    <property type="term" value="P:L-methionine salvage from methylthioadenosine"/>
    <property type="evidence" value="ECO:0007669"/>
    <property type="project" value="UniProtKB-UniRule"/>
</dbReference>
<dbReference type="NCBIfam" id="NF004326">
    <property type="entry name" value="PRK05720.1"/>
    <property type="match status" value="1"/>
</dbReference>
<evidence type="ECO:0000313" key="6">
    <source>
        <dbReference type="Proteomes" id="UP000449547"/>
    </source>
</evidence>